<dbReference type="AlphaFoldDB" id="A0A0B6ZID5"/>
<name>A0A0B6ZID5_9EUPU</name>
<proteinExistence type="predicted"/>
<evidence type="ECO:0000313" key="1">
    <source>
        <dbReference type="EMBL" id="CEK68303.1"/>
    </source>
</evidence>
<reference evidence="1" key="1">
    <citation type="submission" date="2014-12" db="EMBL/GenBank/DDBJ databases">
        <title>Insight into the proteome of Arion vulgaris.</title>
        <authorList>
            <person name="Aradska J."/>
            <person name="Bulat T."/>
            <person name="Smidak R."/>
            <person name="Sarate P."/>
            <person name="Gangsoo J."/>
            <person name="Sialana F."/>
            <person name="Bilban M."/>
            <person name="Lubec G."/>
        </authorList>
    </citation>
    <scope>NUCLEOTIDE SEQUENCE</scope>
    <source>
        <tissue evidence="1">Skin</tissue>
    </source>
</reference>
<gene>
    <name evidence="1" type="primary">ORF65855</name>
</gene>
<feature type="non-terminal residue" evidence="1">
    <location>
        <position position="59"/>
    </location>
</feature>
<organism evidence="1">
    <name type="scientific">Arion vulgaris</name>
    <dbReference type="NCBI Taxonomy" id="1028688"/>
    <lineage>
        <taxon>Eukaryota</taxon>
        <taxon>Metazoa</taxon>
        <taxon>Spiralia</taxon>
        <taxon>Lophotrochozoa</taxon>
        <taxon>Mollusca</taxon>
        <taxon>Gastropoda</taxon>
        <taxon>Heterobranchia</taxon>
        <taxon>Euthyneura</taxon>
        <taxon>Panpulmonata</taxon>
        <taxon>Eupulmonata</taxon>
        <taxon>Stylommatophora</taxon>
        <taxon>Helicina</taxon>
        <taxon>Arionoidea</taxon>
        <taxon>Arionidae</taxon>
        <taxon>Arion</taxon>
    </lineage>
</organism>
<sequence>MYFFASEGEISFFHHCTYNKLHHPHHKNRIDNARVNNIQTIQIFIIYNVYKNICIYIYT</sequence>
<dbReference type="EMBL" id="HACG01021438">
    <property type="protein sequence ID" value="CEK68303.1"/>
    <property type="molecule type" value="Transcribed_RNA"/>
</dbReference>
<protein>
    <submittedName>
        <fullName evidence="1">Uncharacterized protein</fullName>
    </submittedName>
</protein>
<accession>A0A0B6ZID5</accession>